<evidence type="ECO:0000313" key="2">
    <source>
        <dbReference type="Proteomes" id="UP000887013"/>
    </source>
</evidence>
<sequence length="118" mass="13722">MGGHRIHVILDHTLERDHESSFLVYPQVLFCISPGVWVFHFGEEFGVQIIALRETKLKESTHIRPKGYHVLRLDRRYEGGERLAFLVRTVKYLQIHYSLVTNSVLELQGIRIFSGMST</sequence>
<name>A0A8X6PI02_NEPPI</name>
<keyword evidence="2" id="KW-1185">Reference proteome</keyword>
<reference evidence="1" key="1">
    <citation type="submission" date="2020-08" db="EMBL/GenBank/DDBJ databases">
        <title>Multicomponent nature underlies the extraordinary mechanical properties of spider dragline silk.</title>
        <authorList>
            <person name="Kono N."/>
            <person name="Nakamura H."/>
            <person name="Mori M."/>
            <person name="Yoshida Y."/>
            <person name="Ohtoshi R."/>
            <person name="Malay A.D."/>
            <person name="Moran D.A.P."/>
            <person name="Tomita M."/>
            <person name="Numata K."/>
            <person name="Arakawa K."/>
        </authorList>
    </citation>
    <scope>NUCLEOTIDE SEQUENCE</scope>
</reference>
<accession>A0A8X6PI02</accession>
<organism evidence="1 2">
    <name type="scientific">Nephila pilipes</name>
    <name type="common">Giant wood spider</name>
    <name type="synonym">Nephila maculata</name>
    <dbReference type="NCBI Taxonomy" id="299642"/>
    <lineage>
        <taxon>Eukaryota</taxon>
        <taxon>Metazoa</taxon>
        <taxon>Ecdysozoa</taxon>
        <taxon>Arthropoda</taxon>
        <taxon>Chelicerata</taxon>
        <taxon>Arachnida</taxon>
        <taxon>Araneae</taxon>
        <taxon>Araneomorphae</taxon>
        <taxon>Entelegynae</taxon>
        <taxon>Araneoidea</taxon>
        <taxon>Nephilidae</taxon>
        <taxon>Nephila</taxon>
    </lineage>
</organism>
<evidence type="ECO:0000313" key="1">
    <source>
        <dbReference type="EMBL" id="GFT69433.1"/>
    </source>
</evidence>
<comment type="caution">
    <text evidence="1">The sequence shown here is derived from an EMBL/GenBank/DDBJ whole genome shotgun (WGS) entry which is preliminary data.</text>
</comment>
<gene>
    <name evidence="1" type="ORF">NPIL_594261</name>
</gene>
<dbReference type="Proteomes" id="UP000887013">
    <property type="component" value="Unassembled WGS sequence"/>
</dbReference>
<proteinExistence type="predicted"/>
<dbReference type="AlphaFoldDB" id="A0A8X6PI02"/>
<dbReference type="EMBL" id="BMAW01069546">
    <property type="protein sequence ID" value="GFT69433.1"/>
    <property type="molecule type" value="Genomic_DNA"/>
</dbReference>
<protein>
    <submittedName>
        <fullName evidence="1">Uncharacterized protein</fullName>
    </submittedName>
</protein>